<dbReference type="Proteomes" id="UP000708208">
    <property type="component" value="Unassembled WGS sequence"/>
</dbReference>
<evidence type="ECO:0000313" key="1">
    <source>
        <dbReference type="EMBL" id="CAG7726098.1"/>
    </source>
</evidence>
<dbReference type="EMBL" id="CAJVCH010130809">
    <property type="protein sequence ID" value="CAG7726098.1"/>
    <property type="molecule type" value="Genomic_DNA"/>
</dbReference>
<proteinExistence type="predicted"/>
<feature type="non-terminal residue" evidence="1">
    <location>
        <position position="1"/>
    </location>
</feature>
<evidence type="ECO:0000313" key="2">
    <source>
        <dbReference type="Proteomes" id="UP000708208"/>
    </source>
</evidence>
<protein>
    <submittedName>
        <fullName evidence="1">Uncharacterized protein</fullName>
    </submittedName>
</protein>
<comment type="caution">
    <text evidence="1">The sequence shown here is derived from an EMBL/GenBank/DDBJ whole genome shotgun (WGS) entry which is preliminary data.</text>
</comment>
<accession>A0A8J2JRS7</accession>
<reference evidence="1" key="1">
    <citation type="submission" date="2021-06" db="EMBL/GenBank/DDBJ databases">
        <authorList>
            <person name="Hodson N. C."/>
            <person name="Mongue J. A."/>
            <person name="Jaron S. K."/>
        </authorList>
    </citation>
    <scope>NUCLEOTIDE SEQUENCE</scope>
</reference>
<sequence>PTSFVPPTPRPLPPGIRFQKLDLVYLETIDW</sequence>
<dbReference type="AlphaFoldDB" id="A0A8J2JRS7"/>
<feature type="non-terminal residue" evidence="1">
    <location>
        <position position="31"/>
    </location>
</feature>
<keyword evidence="2" id="KW-1185">Reference proteome</keyword>
<name>A0A8J2JRS7_9HEXA</name>
<organism evidence="1 2">
    <name type="scientific">Allacma fusca</name>
    <dbReference type="NCBI Taxonomy" id="39272"/>
    <lineage>
        <taxon>Eukaryota</taxon>
        <taxon>Metazoa</taxon>
        <taxon>Ecdysozoa</taxon>
        <taxon>Arthropoda</taxon>
        <taxon>Hexapoda</taxon>
        <taxon>Collembola</taxon>
        <taxon>Symphypleona</taxon>
        <taxon>Sminthuridae</taxon>
        <taxon>Allacma</taxon>
    </lineage>
</organism>
<gene>
    <name evidence="1" type="ORF">AFUS01_LOCUS15028</name>
</gene>